<dbReference type="PANTHER" id="PTHR10695">
    <property type="entry name" value="DEPHOSPHO-COA KINASE-RELATED"/>
    <property type="match status" value="1"/>
</dbReference>
<evidence type="ECO:0000313" key="10">
    <source>
        <dbReference type="Proteomes" id="UP000487596"/>
    </source>
</evidence>
<keyword evidence="5" id="KW-0963">Cytoplasm</keyword>
<dbReference type="Proteomes" id="UP000487596">
    <property type="component" value="Unassembled WGS sequence"/>
</dbReference>
<dbReference type="PANTHER" id="PTHR10695:SF46">
    <property type="entry name" value="BIFUNCTIONAL COENZYME A SYNTHASE-RELATED"/>
    <property type="match status" value="1"/>
</dbReference>
<name>A0A6A2RPT8_9BACE</name>
<comment type="caution">
    <text evidence="7">The sequence shown here is derived from an EMBL/GenBank/DDBJ whole genome shotgun (WGS) entry which is preliminary data.</text>
</comment>
<dbReference type="NCBIfam" id="TIGR00152">
    <property type="entry name" value="dephospho-CoA kinase"/>
    <property type="match status" value="1"/>
</dbReference>
<evidence type="ECO:0000256" key="1">
    <source>
        <dbReference type="ARBA" id="ARBA00009018"/>
    </source>
</evidence>
<dbReference type="InterPro" id="IPR001977">
    <property type="entry name" value="Depp_CoAkinase"/>
</dbReference>
<proteinExistence type="inferred from homology"/>
<feature type="binding site" evidence="5">
    <location>
        <begin position="12"/>
        <end position="17"/>
    </location>
    <ligand>
        <name>ATP</name>
        <dbReference type="ChEBI" id="CHEBI:30616"/>
    </ligand>
</feature>
<dbReference type="GO" id="GO:0004140">
    <property type="term" value="F:dephospho-CoA kinase activity"/>
    <property type="evidence" value="ECO:0007669"/>
    <property type="project" value="UniProtKB-UniRule"/>
</dbReference>
<evidence type="ECO:0000313" key="7">
    <source>
        <dbReference type="EMBL" id="KAB6079306.1"/>
    </source>
</evidence>
<dbReference type="GO" id="GO:0015937">
    <property type="term" value="P:coenzyme A biosynthetic process"/>
    <property type="evidence" value="ECO:0007669"/>
    <property type="project" value="UniProtKB-UniRule"/>
</dbReference>
<dbReference type="Pfam" id="PF01121">
    <property type="entry name" value="CoaE"/>
    <property type="match status" value="1"/>
</dbReference>
<evidence type="ECO:0000256" key="5">
    <source>
        <dbReference type="HAMAP-Rule" id="MF_00376"/>
    </source>
</evidence>
<gene>
    <name evidence="5" type="primary">coaE</name>
    <name evidence="8" type="ORF">GA424_21615</name>
    <name evidence="7" type="ORF">GA574_28305</name>
</gene>
<evidence type="ECO:0000313" key="9">
    <source>
        <dbReference type="Proteomes" id="UP000435059"/>
    </source>
</evidence>
<comment type="catalytic activity">
    <reaction evidence="5">
        <text>3'-dephospho-CoA + ATP = ADP + CoA + H(+)</text>
        <dbReference type="Rhea" id="RHEA:18245"/>
        <dbReference type="ChEBI" id="CHEBI:15378"/>
        <dbReference type="ChEBI" id="CHEBI:30616"/>
        <dbReference type="ChEBI" id="CHEBI:57287"/>
        <dbReference type="ChEBI" id="CHEBI:57328"/>
        <dbReference type="ChEBI" id="CHEBI:456216"/>
        <dbReference type="EC" id="2.7.1.24"/>
    </reaction>
</comment>
<dbReference type="CDD" id="cd02022">
    <property type="entry name" value="DPCK"/>
    <property type="match status" value="1"/>
</dbReference>
<evidence type="ECO:0000256" key="3">
    <source>
        <dbReference type="ARBA" id="ARBA00022840"/>
    </source>
</evidence>
<dbReference type="SUPFAM" id="SSF52540">
    <property type="entry name" value="P-loop containing nucleoside triphosphate hydrolases"/>
    <property type="match status" value="1"/>
</dbReference>
<keyword evidence="5 7" id="KW-0808">Transferase</keyword>
<keyword evidence="9" id="KW-1185">Reference proteome</keyword>
<accession>A0A6A2RPT8</accession>
<organism evidence="7 9">
    <name type="scientific">Bacteroides xylanisolvens</name>
    <dbReference type="NCBI Taxonomy" id="371601"/>
    <lineage>
        <taxon>Bacteria</taxon>
        <taxon>Pseudomonadati</taxon>
        <taxon>Bacteroidota</taxon>
        <taxon>Bacteroidia</taxon>
        <taxon>Bacteroidales</taxon>
        <taxon>Bacteroidaceae</taxon>
        <taxon>Bacteroides</taxon>
    </lineage>
</organism>
<comment type="subcellular location">
    <subcellularLocation>
        <location evidence="5">Cytoplasm</location>
    </subcellularLocation>
</comment>
<dbReference type="EMBL" id="WDEH01000049">
    <property type="protein sequence ID" value="KAB6132986.1"/>
    <property type="molecule type" value="Genomic_DNA"/>
</dbReference>
<keyword evidence="4 5" id="KW-0173">Coenzyme A biosynthesis</keyword>
<dbReference type="Gene3D" id="3.40.50.300">
    <property type="entry name" value="P-loop containing nucleotide triphosphate hydrolases"/>
    <property type="match status" value="1"/>
</dbReference>
<dbReference type="InterPro" id="IPR027417">
    <property type="entry name" value="P-loop_NTPase"/>
</dbReference>
<keyword evidence="3 5" id="KW-0067">ATP-binding</keyword>
<evidence type="ECO:0000313" key="8">
    <source>
        <dbReference type="EMBL" id="KAB6132986.1"/>
    </source>
</evidence>
<dbReference type="EC" id="2.7.1.24" evidence="5 6"/>
<dbReference type="GO" id="GO:0005737">
    <property type="term" value="C:cytoplasm"/>
    <property type="evidence" value="ECO:0007669"/>
    <property type="project" value="UniProtKB-SubCell"/>
</dbReference>
<dbReference type="EMBL" id="WDES01000092">
    <property type="protein sequence ID" value="KAB6079306.1"/>
    <property type="molecule type" value="Genomic_DNA"/>
</dbReference>
<keyword evidence="5 7" id="KW-0418">Kinase</keyword>
<evidence type="ECO:0000256" key="2">
    <source>
        <dbReference type="ARBA" id="ARBA00022741"/>
    </source>
</evidence>
<dbReference type="GO" id="GO:0005524">
    <property type="term" value="F:ATP binding"/>
    <property type="evidence" value="ECO:0007669"/>
    <property type="project" value="UniProtKB-UniRule"/>
</dbReference>
<comment type="function">
    <text evidence="5">Catalyzes the phosphorylation of the 3'-hydroxyl group of dephosphocoenzyme A to form coenzyme A.</text>
</comment>
<evidence type="ECO:0000256" key="4">
    <source>
        <dbReference type="ARBA" id="ARBA00022993"/>
    </source>
</evidence>
<dbReference type="AlphaFoldDB" id="A0A6A2RPT8"/>
<comment type="similarity">
    <text evidence="1 5">Belongs to the CoaE family.</text>
</comment>
<keyword evidence="2 5" id="KW-0547">Nucleotide-binding</keyword>
<dbReference type="HAMAP" id="MF_00376">
    <property type="entry name" value="Dephospho_CoA_kinase"/>
    <property type="match status" value="1"/>
</dbReference>
<comment type="pathway">
    <text evidence="5">Cofactor biosynthesis; coenzyme A biosynthesis; CoA from (R)-pantothenate: step 5/5.</text>
</comment>
<dbReference type="UniPathway" id="UPA00241">
    <property type="reaction ID" value="UER00356"/>
</dbReference>
<sequence>MAIKIGITGGIGSGKSVVSRLLGIMGIPVYISDIEAKRITQTDPVIRRGLCDLVGQDVFLQGGELNRSLLASYMFGHQDHVRKVNEIIHPQVKEDFRQWAARLKSELLVGMESAILVEAGFKDEVDFLVMVYAPLEVRVERAVKRDCSSRELVMKRIEAQMSDEVKRSHADFVIVNDDETPLIPQVLELISLLSKNNHYLCSAKK</sequence>
<dbReference type="PROSITE" id="PS51219">
    <property type="entry name" value="DPCK"/>
    <property type="match status" value="1"/>
</dbReference>
<protein>
    <recommendedName>
        <fullName evidence="5 6">Dephospho-CoA kinase</fullName>
        <ecNumber evidence="5 6">2.7.1.24</ecNumber>
    </recommendedName>
    <alternativeName>
        <fullName evidence="5">Dephosphocoenzyme A kinase</fullName>
    </alternativeName>
</protein>
<dbReference type="RefSeq" id="WP_151923866.1">
    <property type="nucleotide sequence ID" value="NZ_CP103094.1"/>
</dbReference>
<evidence type="ECO:0000256" key="6">
    <source>
        <dbReference type="NCBIfam" id="TIGR00152"/>
    </source>
</evidence>
<dbReference type="Proteomes" id="UP000435059">
    <property type="component" value="Unassembled WGS sequence"/>
</dbReference>
<reference evidence="9 10" key="1">
    <citation type="journal article" date="2019" name="Nat. Med.">
        <title>A library of human gut bacterial isolates paired with longitudinal multiomics data enables mechanistic microbiome research.</title>
        <authorList>
            <person name="Poyet M."/>
            <person name="Groussin M."/>
            <person name="Gibbons S.M."/>
            <person name="Avila-Pacheco J."/>
            <person name="Jiang X."/>
            <person name="Kearney S.M."/>
            <person name="Perrotta A.R."/>
            <person name="Berdy B."/>
            <person name="Zhao S."/>
            <person name="Lieberman T.D."/>
            <person name="Swanson P.K."/>
            <person name="Smith M."/>
            <person name="Roesemann S."/>
            <person name="Alexander J.E."/>
            <person name="Rich S.A."/>
            <person name="Livny J."/>
            <person name="Vlamakis H."/>
            <person name="Clish C."/>
            <person name="Bullock K."/>
            <person name="Deik A."/>
            <person name="Scott J."/>
            <person name="Pierce K.A."/>
            <person name="Xavier R.J."/>
            <person name="Alm E.J."/>
        </authorList>
    </citation>
    <scope>NUCLEOTIDE SEQUENCE [LARGE SCALE GENOMIC DNA]</scope>
    <source>
        <strain evidence="8 10">BIOML-A62</strain>
        <strain evidence="7 9">BIOML-A74</strain>
    </source>
</reference>